<sequence>MSEFSKKLKNEYANAYGNEYAMKNKGVANGT</sequence>
<name>A0A2T5XTZ4_9FLAO</name>
<dbReference type="Proteomes" id="UP000243985">
    <property type="component" value="Unassembled WGS sequence"/>
</dbReference>
<accession>A0A2T5XTZ4</accession>
<protein>
    <submittedName>
        <fullName evidence="1">Uncharacterized protein</fullName>
    </submittedName>
</protein>
<reference evidence="1 2" key="1">
    <citation type="submission" date="2018-04" db="EMBL/GenBank/DDBJ databases">
        <title>Genomic Encyclopedia of Archaeal and Bacterial Type Strains, Phase II (KMG-II): from individual species to whole genera.</title>
        <authorList>
            <person name="Goeker M."/>
        </authorList>
    </citation>
    <scope>NUCLEOTIDE SEQUENCE [LARGE SCALE GENOMIC DNA]</scope>
    <source>
        <strain evidence="1 2">DSM 22902</strain>
    </source>
</reference>
<gene>
    <name evidence="1" type="ORF">C8P65_10747</name>
</gene>
<evidence type="ECO:0000313" key="1">
    <source>
        <dbReference type="EMBL" id="PTX06391.1"/>
    </source>
</evidence>
<proteinExistence type="predicted"/>
<organism evidence="1 2">
    <name type="scientific">Capnocytophaga leadbetteri</name>
    <dbReference type="NCBI Taxonomy" id="327575"/>
    <lineage>
        <taxon>Bacteria</taxon>
        <taxon>Pseudomonadati</taxon>
        <taxon>Bacteroidota</taxon>
        <taxon>Flavobacteriia</taxon>
        <taxon>Flavobacteriales</taxon>
        <taxon>Flavobacteriaceae</taxon>
        <taxon>Capnocytophaga</taxon>
    </lineage>
</organism>
<dbReference type="EMBL" id="QBKG01000007">
    <property type="protein sequence ID" value="PTX06391.1"/>
    <property type="molecule type" value="Genomic_DNA"/>
</dbReference>
<dbReference type="AlphaFoldDB" id="A0A2T5XTZ4"/>
<evidence type="ECO:0000313" key="2">
    <source>
        <dbReference type="Proteomes" id="UP000243985"/>
    </source>
</evidence>
<comment type="caution">
    <text evidence="1">The sequence shown here is derived from an EMBL/GenBank/DDBJ whole genome shotgun (WGS) entry which is preliminary data.</text>
</comment>